<dbReference type="Gene3D" id="2.160.20.10">
    <property type="entry name" value="Single-stranded right-handed beta-helix, Pectin lyase-like"/>
    <property type="match status" value="1"/>
</dbReference>
<feature type="chain" id="PRO_5019329147" description="Polygalacturonase" evidence="5">
    <location>
        <begin position="24"/>
        <end position="497"/>
    </location>
</feature>
<keyword evidence="3 4" id="KW-0326">Glycosidase</keyword>
<organism evidence="6 7">
    <name type="scientific">Bacteroides intestinalis</name>
    <dbReference type="NCBI Taxonomy" id="329854"/>
    <lineage>
        <taxon>Bacteria</taxon>
        <taxon>Pseudomonadati</taxon>
        <taxon>Bacteroidota</taxon>
        <taxon>Bacteroidia</taxon>
        <taxon>Bacteroidales</taxon>
        <taxon>Bacteroidaceae</taxon>
        <taxon>Bacteroides</taxon>
    </lineage>
</organism>
<dbReference type="PANTHER" id="PTHR31339">
    <property type="entry name" value="PECTIN LYASE-RELATED"/>
    <property type="match status" value="1"/>
</dbReference>
<feature type="signal peptide" evidence="5">
    <location>
        <begin position="1"/>
        <end position="23"/>
    </location>
</feature>
<dbReference type="InterPro" id="IPR051801">
    <property type="entry name" value="GH28_Enzymes"/>
</dbReference>
<dbReference type="PANTHER" id="PTHR31339:SF9">
    <property type="entry name" value="PLASMIN AND FIBRONECTIN-BINDING PROTEIN A"/>
    <property type="match status" value="1"/>
</dbReference>
<dbReference type="SMART" id="SM00710">
    <property type="entry name" value="PbH1"/>
    <property type="match status" value="5"/>
</dbReference>
<evidence type="ECO:0000256" key="4">
    <source>
        <dbReference type="RuleBase" id="RU361169"/>
    </source>
</evidence>
<dbReference type="InterPro" id="IPR012334">
    <property type="entry name" value="Pectin_lyas_fold"/>
</dbReference>
<evidence type="ECO:0000256" key="5">
    <source>
        <dbReference type="SAM" id="SignalP"/>
    </source>
</evidence>
<gene>
    <name evidence="6" type="ORF">DW712_07320</name>
</gene>
<dbReference type="SUPFAM" id="SSF51126">
    <property type="entry name" value="Pectin lyase-like"/>
    <property type="match status" value="1"/>
</dbReference>
<evidence type="ECO:0000313" key="6">
    <source>
        <dbReference type="EMBL" id="RHE92933.1"/>
    </source>
</evidence>
<dbReference type="Pfam" id="PF00295">
    <property type="entry name" value="Glyco_hydro_28"/>
    <property type="match status" value="1"/>
</dbReference>
<dbReference type="EMBL" id="QSKV01000004">
    <property type="protein sequence ID" value="RHE92933.1"/>
    <property type="molecule type" value="Genomic_DNA"/>
</dbReference>
<evidence type="ECO:0000256" key="1">
    <source>
        <dbReference type="ARBA" id="ARBA00008834"/>
    </source>
</evidence>
<sequence length="497" mass="54318">MISFMKKNILALIALALPVLAQADDINVADLGVKPGGDKACTELIQKAIDRCSETGGGQVYLPGGIYTVGALCLKDGVELHLSKGTVLQGSTNHPEDYKAGRGIVVAYKVKHCAVTGMGMIDGRGWHENFQRYGNNQGNRPHAIYFEDCEDVTVKDVRIRNAAWWTLRLFRCDGVRIDNLDIYSHSIVNNDGIDVDARNVIISNCRIDSDDDGICLKSDDRDFMPENITVTNCIIASNCNPIKLGTSSHCGFRNVTISNCVIHKPSESNVWNWSKEYREIEPGTLTGLSGIAVEAVDGGTIENLHFSNISMSGVMTPIFVCLNKRTGIAGSLRNVVFSGITAKAHGIIPCLISGIPEKKIEGITLRDIIVEHIGKGTAEDAAHVLGESEKGYPENRMYGFTNPACGLYVRHASNVTIDNFQVTLKNPDARPVMVMNDVNGIYVEKVKDILPVPSTQTLIRLIDCQDFMFENVGNYNCSAQLKVEGEKSKNIKTSLPL</sequence>
<evidence type="ECO:0000313" key="7">
    <source>
        <dbReference type="Proteomes" id="UP000285650"/>
    </source>
</evidence>
<dbReference type="Proteomes" id="UP000285650">
    <property type="component" value="Unassembled WGS sequence"/>
</dbReference>
<evidence type="ECO:0000256" key="2">
    <source>
        <dbReference type="ARBA" id="ARBA00022801"/>
    </source>
</evidence>
<dbReference type="GO" id="GO:0004650">
    <property type="term" value="F:polygalacturonase activity"/>
    <property type="evidence" value="ECO:0007669"/>
    <property type="project" value="InterPro"/>
</dbReference>
<keyword evidence="5" id="KW-0732">Signal</keyword>
<keyword evidence="2 4" id="KW-0378">Hydrolase</keyword>
<dbReference type="AlphaFoldDB" id="A0A414LEF6"/>
<protein>
    <recommendedName>
        <fullName evidence="8">Polygalacturonase</fullName>
    </recommendedName>
</protein>
<name>A0A414LEF6_9BACE</name>
<evidence type="ECO:0008006" key="8">
    <source>
        <dbReference type="Google" id="ProtNLM"/>
    </source>
</evidence>
<dbReference type="InterPro" id="IPR000743">
    <property type="entry name" value="Glyco_hydro_28"/>
</dbReference>
<evidence type="ECO:0000256" key="3">
    <source>
        <dbReference type="ARBA" id="ARBA00023295"/>
    </source>
</evidence>
<dbReference type="InterPro" id="IPR011050">
    <property type="entry name" value="Pectin_lyase_fold/virulence"/>
</dbReference>
<dbReference type="GO" id="GO:0005975">
    <property type="term" value="P:carbohydrate metabolic process"/>
    <property type="evidence" value="ECO:0007669"/>
    <property type="project" value="InterPro"/>
</dbReference>
<accession>A0A414LEF6</accession>
<reference evidence="6 7" key="1">
    <citation type="submission" date="2018-08" db="EMBL/GenBank/DDBJ databases">
        <title>A genome reference for cultivated species of the human gut microbiota.</title>
        <authorList>
            <person name="Zou Y."/>
            <person name="Xue W."/>
            <person name="Luo G."/>
        </authorList>
    </citation>
    <scope>NUCLEOTIDE SEQUENCE [LARGE SCALE GENOMIC DNA]</scope>
    <source>
        <strain evidence="6 7">AM27-17</strain>
    </source>
</reference>
<comment type="similarity">
    <text evidence="1 4">Belongs to the glycosyl hydrolase 28 family.</text>
</comment>
<proteinExistence type="inferred from homology"/>
<dbReference type="InterPro" id="IPR006626">
    <property type="entry name" value="PbH1"/>
</dbReference>
<comment type="caution">
    <text evidence="6">The sequence shown here is derived from an EMBL/GenBank/DDBJ whole genome shotgun (WGS) entry which is preliminary data.</text>
</comment>